<proteinExistence type="inferred from homology"/>
<reference evidence="11" key="1">
    <citation type="submission" date="2025-08" db="UniProtKB">
        <authorList>
            <consortium name="RefSeq"/>
        </authorList>
    </citation>
    <scope>IDENTIFICATION</scope>
    <source>
        <tissue evidence="11">Fruit stalk</tissue>
    </source>
</reference>
<dbReference type="Pfam" id="PF00067">
    <property type="entry name" value="p450"/>
    <property type="match status" value="1"/>
</dbReference>
<dbReference type="Proteomes" id="UP000515121">
    <property type="component" value="Unplaced"/>
</dbReference>
<dbReference type="SUPFAM" id="SSF48264">
    <property type="entry name" value="Cytochrome P450"/>
    <property type="match status" value="1"/>
</dbReference>
<dbReference type="PANTHER" id="PTHR47955">
    <property type="entry name" value="CYTOCHROME P450 FAMILY 71 PROTEIN"/>
    <property type="match status" value="1"/>
</dbReference>
<dbReference type="KEGG" id="dzi:111290318"/>
<evidence type="ECO:0000256" key="5">
    <source>
        <dbReference type="ARBA" id="ARBA00023002"/>
    </source>
</evidence>
<dbReference type="InterPro" id="IPR002401">
    <property type="entry name" value="Cyt_P450_E_grp-I"/>
</dbReference>
<evidence type="ECO:0000313" key="11">
    <source>
        <dbReference type="RefSeq" id="XP_022737351.1"/>
    </source>
</evidence>
<dbReference type="InterPro" id="IPR017972">
    <property type="entry name" value="Cyt_P450_CS"/>
</dbReference>
<dbReference type="GO" id="GO:0005506">
    <property type="term" value="F:iron ion binding"/>
    <property type="evidence" value="ECO:0007669"/>
    <property type="project" value="InterPro"/>
</dbReference>
<comment type="cofactor">
    <cofactor evidence="1 8">
        <name>heme</name>
        <dbReference type="ChEBI" id="CHEBI:30413"/>
    </cofactor>
</comment>
<dbReference type="PANTHER" id="PTHR47955:SF19">
    <property type="entry name" value="CYTOCHROME P450 71A9-LIKE ISOFORM X1"/>
    <property type="match status" value="1"/>
</dbReference>
<accession>A0A6P5YBD6</accession>
<gene>
    <name evidence="11" type="primary">LOC111290318</name>
</gene>
<dbReference type="PRINTS" id="PR00463">
    <property type="entry name" value="EP450I"/>
</dbReference>
<dbReference type="Gene3D" id="1.10.630.10">
    <property type="entry name" value="Cytochrome P450"/>
    <property type="match status" value="1"/>
</dbReference>
<dbReference type="PROSITE" id="PS00086">
    <property type="entry name" value="CYTOCHROME_P450"/>
    <property type="match status" value="1"/>
</dbReference>
<evidence type="ECO:0000313" key="10">
    <source>
        <dbReference type="Proteomes" id="UP000515121"/>
    </source>
</evidence>
<dbReference type="GeneID" id="111290318"/>
<keyword evidence="4 8" id="KW-0479">Metal-binding</keyword>
<dbReference type="GO" id="GO:0016705">
    <property type="term" value="F:oxidoreductase activity, acting on paired donors, with incorporation or reduction of molecular oxygen"/>
    <property type="evidence" value="ECO:0007669"/>
    <property type="project" value="InterPro"/>
</dbReference>
<dbReference type="GO" id="GO:0004497">
    <property type="term" value="F:monooxygenase activity"/>
    <property type="evidence" value="ECO:0007669"/>
    <property type="project" value="UniProtKB-KW"/>
</dbReference>
<keyword evidence="3 8" id="KW-0349">Heme</keyword>
<evidence type="ECO:0000256" key="7">
    <source>
        <dbReference type="ARBA" id="ARBA00023033"/>
    </source>
</evidence>
<keyword evidence="10" id="KW-1185">Reference proteome</keyword>
<dbReference type="AlphaFoldDB" id="A0A6P5YBD6"/>
<dbReference type="InterPro" id="IPR001128">
    <property type="entry name" value="Cyt_P450"/>
</dbReference>
<keyword evidence="5 9" id="KW-0560">Oxidoreductase</keyword>
<dbReference type="OrthoDB" id="2789670at2759"/>
<protein>
    <submittedName>
        <fullName evidence="11">Cytochrome P450 71A1-like</fullName>
    </submittedName>
</protein>
<evidence type="ECO:0000256" key="1">
    <source>
        <dbReference type="ARBA" id="ARBA00001971"/>
    </source>
</evidence>
<dbReference type="RefSeq" id="XP_022737351.1">
    <property type="nucleotide sequence ID" value="XM_022881616.1"/>
</dbReference>
<evidence type="ECO:0000256" key="4">
    <source>
        <dbReference type="ARBA" id="ARBA00022723"/>
    </source>
</evidence>
<dbReference type="GO" id="GO:0020037">
    <property type="term" value="F:heme binding"/>
    <property type="evidence" value="ECO:0007669"/>
    <property type="project" value="InterPro"/>
</dbReference>
<evidence type="ECO:0000256" key="6">
    <source>
        <dbReference type="ARBA" id="ARBA00023004"/>
    </source>
</evidence>
<feature type="binding site" description="axial binding residue" evidence="8">
    <location>
        <position position="576"/>
    </location>
    <ligand>
        <name>heme</name>
        <dbReference type="ChEBI" id="CHEBI:30413"/>
    </ligand>
    <ligandPart>
        <name>Fe</name>
        <dbReference type="ChEBI" id="CHEBI:18248"/>
    </ligandPart>
</feature>
<evidence type="ECO:0000256" key="2">
    <source>
        <dbReference type="ARBA" id="ARBA00010617"/>
    </source>
</evidence>
<dbReference type="PRINTS" id="PR00385">
    <property type="entry name" value="P450"/>
</dbReference>
<sequence length="635" mass="72910">MVSHSYKRITTDSYVYVKQFLNDPAKQILGMNIIRDKRVEKLWLSQKKYVERVLVIEEQQILLKKVHTNKNVVDMLTKIFLREKLELCSNLAGMSSLAKLFASVLVNDYCFRRNTLNLYSIRQKELQWLPFNGLRDSFHPSLLFASIFLLVLLKFLLNGKSSKRKPNLPPSPPKLPIIGNLHQLGSMPHLSLQRLAQKFGPILYLQLGEVPTVVISSARMAKEVMKTHDLALSSRPQIFSAKHLFYDCTDIAFSPYGAYWRHIRKICILELLSAKRVQSFSFVRDEEVARLIRRIAESYPSTTNLSKMLGLYANDVLCRVAFGRDFSQGGEYDRHGFQKMLEEYQELLGGFSTGDFFPSMEFIHNITGMKSRLRHTFRRFDQFFDEVINEHLNPEIQKEERSKDLVDVLLEIQKSGSSEIPLTMDNVKAIILDMFAAGTDTTFITLDWGMTEFIMNPKVLERAQAEVRKVVGERRVVLESDLPQLDYMKAVIKEIFRLHPPAPVSVPRESMEDIITNGFDIPAKTRVFVNAWAIGRDPESWENPESFEPERFLDSPIDFKGQDFELIPFGAGRRICPAITFSTASVELALAQLLYSFDWELPPGTEAKDLDLTETFGITMHRIADLLVIAKPHFP</sequence>
<keyword evidence="7 9" id="KW-0503">Monooxygenase</keyword>
<name>A0A6P5YBD6_DURZI</name>
<dbReference type="InterPro" id="IPR036396">
    <property type="entry name" value="Cyt_P450_sf"/>
</dbReference>
<evidence type="ECO:0000256" key="8">
    <source>
        <dbReference type="PIRSR" id="PIRSR602401-1"/>
    </source>
</evidence>
<dbReference type="CDD" id="cd11072">
    <property type="entry name" value="CYP71-like"/>
    <property type="match status" value="1"/>
</dbReference>
<organism evidence="10 11">
    <name type="scientific">Durio zibethinus</name>
    <name type="common">Durian</name>
    <dbReference type="NCBI Taxonomy" id="66656"/>
    <lineage>
        <taxon>Eukaryota</taxon>
        <taxon>Viridiplantae</taxon>
        <taxon>Streptophyta</taxon>
        <taxon>Embryophyta</taxon>
        <taxon>Tracheophyta</taxon>
        <taxon>Spermatophyta</taxon>
        <taxon>Magnoliopsida</taxon>
        <taxon>eudicotyledons</taxon>
        <taxon>Gunneridae</taxon>
        <taxon>Pentapetalae</taxon>
        <taxon>rosids</taxon>
        <taxon>malvids</taxon>
        <taxon>Malvales</taxon>
        <taxon>Malvaceae</taxon>
        <taxon>Helicteroideae</taxon>
        <taxon>Durio</taxon>
    </lineage>
</organism>
<comment type="similarity">
    <text evidence="2 9">Belongs to the cytochrome P450 family.</text>
</comment>
<evidence type="ECO:0000256" key="3">
    <source>
        <dbReference type="ARBA" id="ARBA00022617"/>
    </source>
</evidence>
<evidence type="ECO:0000256" key="9">
    <source>
        <dbReference type="RuleBase" id="RU000461"/>
    </source>
</evidence>
<dbReference type="FunFam" id="1.10.630.10:FF:000043">
    <property type="entry name" value="Cytochrome P450 99A2"/>
    <property type="match status" value="1"/>
</dbReference>
<keyword evidence="6 8" id="KW-0408">Iron</keyword>